<dbReference type="AlphaFoldDB" id="A0AAW8NAW3"/>
<dbReference type="EMBL" id="JAVDWN010000004">
    <property type="protein sequence ID" value="MDR7163405.1"/>
    <property type="molecule type" value="Genomic_DNA"/>
</dbReference>
<evidence type="ECO:0000313" key="1">
    <source>
        <dbReference type="EMBL" id="MDR7163405.1"/>
    </source>
</evidence>
<dbReference type="GeneID" id="97421801"/>
<dbReference type="Proteomes" id="UP001262032">
    <property type="component" value="Unassembled WGS sequence"/>
</dbReference>
<name>A0AAW8NAW3_PSEOX</name>
<proteinExistence type="predicted"/>
<protein>
    <submittedName>
        <fullName evidence="1">Uncharacterized protein</fullName>
    </submittedName>
</protein>
<sequence length="50" mass="5212">MPEGLVAGHVGQLSLGGRVVVDVAVLFGDDAVQDAAALIRRVISKALRRD</sequence>
<dbReference type="RefSeq" id="WP_310110853.1">
    <property type="nucleotide sequence ID" value="NZ_JAVDTN010000004.1"/>
</dbReference>
<organism evidence="1 2">
    <name type="scientific">Pseudarthrobacter oxydans</name>
    <name type="common">Arthrobacter oxydans</name>
    <dbReference type="NCBI Taxonomy" id="1671"/>
    <lineage>
        <taxon>Bacteria</taxon>
        <taxon>Bacillati</taxon>
        <taxon>Actinomycetota</taxon>
        <taxon>Actinomycetes</taxon>
        <taxon>Micrococcales</taxon>
        <taxon>Micrococcaceae</taxon>
        <taxon>Pseudarthrobacter</taxon>
    </lineage>
</organism>
<evidence type="ECO:0000313" key="2">
    <source>
        <dbReference type="Proteomes" id="UP001262032"/>
    </source>
</evidence>
<comment type="caution">
    <text evidence="1">The sequence shown here is derived from an EMBL/GenBank/DDBJ whole genome shotgun (WGS) entry which is preliminary data.</text>
</comment>
<accession>A0AAW8NAW3</accession>
<gene>
    <name evidence="1" type="ORF">J2X12_001419</name>
</gene>
<reference evidence="1" key="1">
    <citation type="submission" date="2023-07" db="EMBL/GenBank/DDBJ databases">
        <title>Sorghum-associated microbial communities from plants grown in Nebraska, USA.</title>
        <authorList>
            <person name="Schachtman D."/>
        </authorList>
    </citation>
    <scope>NUCLEOTIDE SEQUENCE</scope>
    <source>
        <strain evidence="1">BE261</strain>
    </source>
</reference>